<comment type="caution">
    <text evidence="3">The sequence shown here is derived from an EMBL/GenBank/DDBJ whole genome shotgun (WGS) entry which is preliminary data.</text>
</comment>
<gene>
    <name evidence="3" type="primary">osm1</name>
    <name evidence="3" type="ORF">SPIL2461_LOCUS22112</name>
</gene>
<dbReference type="GO" id="GO:0006310">
    <property type="term" value="P:DNA recombination"/>
    <property type="evidence" value="ECO:0007669"/>
    <property type="project" value="UniProtKB-KW"/>
</dbReference>
<sequence length="1540" mass="171066">VMARADDLVYCLCVSDSGTASVCGWVLEQQGEDVILGTVPIPEVANSTKAKTGTKEVGFVRVGLDSVSTQQPREWKGPRPSELPDITSCRTAWKKVSADLVSSETEPVEVERPQGRRPRRGLASDLGNLQGLFAGVGGEGDDTDDDDEDLPPKGGRGSFLAPGQSISLGDRKKKKAESKKEDELDLKRLVASGLASGQSPSDLLPVMMMGLLLDRDQGSKKKKKDRASSSNDDLGLLGFSSSGSSSESEGGHKGMKAVSTLHRMHRQIKHRPRKICELFEKEVIEELGIVPGQAWTLRDYVRKQSWGKFRGIYRCALMDVAAYELIRSNQADAAAAQLVQNLKAKIQCVLNHGDWETAWLLTGLVEMSIVSSYLDSLAKLKKRLKETRSSGGAGGDDDEEPGVLPYPEIIRSGVVGAEGQLNRLGWAKRFMNTSVCWSNFVSLGCPSAGGRYEPRGGYRCLAEMRDFADKLLAEVVEFGDLELLSGVLACEGKRGIIDELLSQVQCTVGACYADFRGPGDGEAGVPTLPVRAERIAVPEVAGTVDPCVLLDPVRSEVVANLDRLRKPECEWDEVVRAFHQVPRDEEDKVVRRLLSTKMAVLVPESELPCNSRGRLLVGGLFSVLKNEREDRLIFDRRPENATMHRLRWAKLPSGACFTKLLLGECEYLRGSGDDLRNYYYMLQLPSNWVRFNAAGRRVSAQVLREQGLDPRVPHRACFAVLGMGDKNGCDIAQAVHESLLQRHGLLRSECTLQYGTHLPEGELLEGVYLDDLLIAKRCAVANPVPVDGSFVPPAAQAEDLDVVHVKVAEAAYKEAGFARAEHKAFRQCTSFKAWGAEINGVIGRAACPLSARRQLWHLLQKLVAGGWASGDVLRKVSGYLSYAFQYRRELYCLQHHLYKHIARLEPRKWVRLPGHILDELRACALHLPFAFWDMRRPLNQTLTATDATPTTGGCVSASIPTTLAAALWRHTEVKGEATRLDRSLLLELQSEAPREASTFASTVAECLEWKVESSYVFRETSHINLQEARALRKEVVRMAADPKHQGKVCIFLNDSFVVTGAFGKGRSSSYKLNGILRGLLPHLVFGRLTVGIIWIETDSNIADFPSRFTPLPAPKVAPPWLAGRFGVRGSVKVGVEVFAGSARLTDAHRKRGLRMLDPVDLCYGLDAFDVRLDKAIHDREVFWIWLAPPCGSFSPLRNWDRGGPLRPKGFPEGDQSNPMVLAGNRLWRRALYLLELALEAGVFVFLEHPFNSAAWRMRESEVRLKHDSLCSYRLDWCAFADAFRLGLPTQKPTRVITNAPWFKGVPRTCPKDHEHGPPLRGKRARLAGAYPTEFCDVLANALAEWWWSAMMGCWLAFEGLLRPGETCNLLVGDLTFPELGWAEEAAVGLVLAIRKPKTRRVWRTQFVLIKDSALIAWLSWWVTGREPHRLFMRVPRREWAKLVGRALEELDMHTKNFTLGSLRGGGATHMFRVTENITKLQYHGRWARQETVKSYLQEALSTQVLASASALARNQLAMVHQHAHYLRAPPPFALKSLVAE</sequence>
<reference evidence="3" key="1">
    <citation type="submission" date="2021-02" db="EMBL/GenBank/DDBJ databases">
        <authorList>
            <person name="Dougan E. K."/>
            <person name="Rhodes N."/>
            <person name="Thang M."/>
            <person name="Chan C."/>
        </authorList>
    </citation>
    <scope>NUCLEOTIDE SEQUENCE</scope>
</reference>
<evidence type="ECO:0000256" key="1">
    <source>
        <dbReference type="ARBA" id="ARBA00023172"/>
    </source>
</evidence>
<feature type="non-terminal residue" evidence="3">
    <location>
        <position position="1"/>
    </location>
</feature>
<keyword evidence="4" id="KW-1185">Reference proteome</keyword>
<organism evidence="3 4">
    <name type="scientific">Symbiodinium pilosum</name>
    <name type="common">Dinoflagellate</name>
    <dbReference type="NCBI Taxonomy" id="2952"/>
    <lineage>
        <taxon>Eukaryota</taxon>
        <taxon>Sar</taxon>
        <taxon>Alveolata</taxon>
        <taxon>Dinophyceae</taxon>
        <taxon>Suessiales</taxon>
        <taxon>Symbiodiniaceae</taxon>
        <taxon>Symbiodinium</taxon>
    </lineage>
</organism>
<feature type="region of interest" description="Disordered" evidence="2">
    <location>
        <begin position="216"/>
        <end position="255"/>
    </location>
</feature>
<feature type="compositionally biased region" description="Acidic residues" evidence="2">
    <location>
        <begin position="139"/>
        <end position="149"/>
    </location>
</feature>
<dbReference type="GO" id="GO:0003677">
    <property type="term" value="F:DNA binding"/>
    <property type="evidence" value="ECO:0007669"/>
    <property type="project" value="InterPro"/>
</dbReference>
<evidence type="ECO:0000313" key="3">
    <source>
        <dbReference type="EMBL" id="CAE7758922.1"/>
    </source>
</evidence>
<dbReference type="OrthoDB" id="422847at2759"/>
<evidence type="ECO:0000313" key="4">
    <source>
        <dbReference type="Proteomes" id="UP000649617"/>
    </source>
</evidence>
<dbReference type="Gene3D" id="1.10.443.10">
    <property type="entry name" value="Intergrase catalytic core"/>
    <property type="match status" value="1"/>
</dbReference>
<feature type="region of interest" description="Disordered" evidence="2">
    <location>
        <begin position="101"/>
        <end position="183"/>
    </location>
</feature>
<dbReference type="Proteomes" id="UP000649617">
    <property type="component" value="Unassembled WGS sequence"/>
</dbReference>
<proteinExistence type="predicted"/>
<protein>
    <submittedName>
        <fullName evidence="3">Osm1 protein</fullName>
    </submittedName>
</protein>
<dbReference type="GO" id="GO:0015074">
    <property type="term" value="P:DNA integration"/>
    <property type="evidence" value="ECO:0007669"/>
    <property type="project" value="InterPro"/>
</dbReference>
<dbReference type="InterPro" id="IPR011010">
    <property type="entry name" value="DNA_brk_join_enz"/>
</dbReference>
<dbReference type="InterPro" id="IPR013762">
    <property type="entry name" value="Integrase-like_cat_sf"/>
</dbReference>
<evidence type="ECO:0000256" key="2">
    <source>
        <dbReference type="SAM" id="MobiDB-lite"/>
    </source>
</evidence>
<accession>A0A812Y6Q5</accession>
<name>A0A812Y6Q5_SYMPI</name>
<keyword evidence="1" id="KW-0233">DNA recombination</keyword>
<dbReference type="EMBL" id="CAJNIZ010046891">
    <property type="protein sequence ID" value="CAE7758922.1"/>
    <property type="molecule type" value="Genomic_DNA"/>
</dbReference>
<dbReference type="SUPFAM" id="SSF56349">
    <property type="entry name" value="DNA breaking-rejoining enzymes"/>
    <property type="match status" value="1"/>
</dbReference>
<feature type="compositionally biased region" description="Low complexity" evidence="2">
    <location>
        <begin position="228"/>
        <end position="248"/>
    </location>
</feature>